<organism evidence="2">
    <name type="scientific">Siphoviridae sp. ctEQg15</name>
    <dbReference type="NCBI Taxonomy" id="2826205"/>
    <lineage>
        <taxon>Viruses</taxon>
        <taxon>Duplodnaviria</taxon>
        <taxon>Heunggongvirae</taxon>
        <taxon>Uroviricota</taxon>
        <taxon>Caudoviricetes</taxon>
    </lineage>
</organism>
<dbReference type="InterPro" id="IPR009057">
    <property type="entry name" value="Homeodomain-like_sf"/>
</dbReference>
<dbReference type="Gene3D" id="1.10.10.60">
    <property type="entry name" value="Homeodomain-like"/>
    <property type="match status" value="1"/>
</dbReference>
<feature type="region of interest" description="Disordered" evidence="1">
    <location>
        <begin position="115"/>
        <end position="139"/>
    </location>
</feature>
<evidence type="ECO:0000313" key="2">
    <source>
        <dbReference type="EMBL" id="DAD77259.1"/>
    </source>
</evidence>
<dbReference type="SUPFAM" id="SSF46689">
    <property type="entry name" value="Homeodomain-like"/>
    <property type="match status" value="1"/>
</dbReference>
<dbReference type="EMBL" id="BK014822">
    <property type="protein sequence ID" value="DAD77259.1"/>
    <property type="molecule type" value="Genomic_DNA"/>
</dbReference>
<protein>
    <submittedName>
        <fullName evidence="2">Helix-turn-helix domain protein</fullName>
    </submittedName>
</protein>
<sequence length="139" mass="15370">MAKLTDRQRKKIIADRTDGLTIRQLAKKYKVSTTTIQRTLRSDDDFAQKVTDKKEENAADVLAYMDSKKDIVCEIIGKGLLALNDPEKLAAATPAQITTALGTLIDKWALISGGRAESTREDDLSRSLREMAEGLESDD</sequence>
<accession>A0A8S5M5G6</accession>
<feature type="compositionally biased region" description="Basic and acidic residues" evidence="1">
    <location>
        <begin position="117"/>
        <end position="132"/>
    </location>
</feature>
<name>A0A8S5M5G6_9CAUD</name>
<reference evidence="2" key="1">
    <citation type="journal article" date="2021" name="Proc. Natl. Acad. Sci. U.S.A.">
        <title>A Catalog of Tens of Thousands of Viruses from Human Metagenomes Reveals Hidden Associations with Chronic Diseases.</title>
        <authorList>
            <person name="Tisza M.J."/>
            <person name="Buck C.B."/>
        </authorList>
    </citation>
    <scope>NUCLEOTIDE SEQUENCE</scope>
    <source>
        <strain evidence="2">CtEQg15</strain>
    </source>
</reference>
<proteinExistence type="predicted"/>
<evidence type="ECO:0000256" key="1">
    <source>
        <dbReference type="SAM" id="MobiDB-lite"/>
    </source>
</evidence>